<dbReference type="PROSITE" id="PS50048">
    <property type="entry name" value="ZN2_CY6_FUNGAL_2"/>
    <property type="match status" value="1"/>
</dbReference>
<dbReference type="EMBL" id="JANBQB010000006">
    <property type="protein sequence ID" value="KAJ1985031.1"/>
    <property type="molecule type" value="Genomic_DNA"/>
</dbReference>
<evidence type="ECO:0000256" key="5">
    <source>
        <dbReference type="ARBA" id="ARBA00023242"/>
    </source>
</evidence>
<dbReference type="GO" id="GO:0005634">
    <property type="term" value="C:nucleus"/>
    <property type="evidence" value="ECO:0007669"/>
    <property type="project" value="UniProtKB-SubCell"/>
</dbReference>
<dbReference type="Proteomes" id="UP001151582">
    <property type="component" value="Unassembled WGS sequence"/>
</dbReference>
<dbReference type="SMART" id="SM00066">
    <property type="entry name" value="GAL4"/>
    <property type="match status" value="1"/>
</dbReference>
<evidence type="ECO:0000256" key="1">
    <source>
        <dbReference type="ARBA" id="ARBA00004123"/>
    </source>
</evidence>
<accession>A0A9W8EC10</accession>
<keyword evidence="2" id="KW-0479">Metal-binding</keyword>
<dbReference type="Gene3D" id="4.10.240.10">
    <property type="entry name" value="Zn(2)-C6 fungal-type DNA-binding domain"/>
    <property type="match status" value="1"/>
</dbReference>
<name>A0A9W8EC10_9FUNG</name>
<protein>
    <recommendedName>
        <fullName evidence="6">Zn(2)-C6 fungal-type domain-containing protein</fullName>
    </recommendedName>
</protein>
<dbReference type="GO" id="GO:0008270">
    <property type="term" value="F:zinc ion binding"/>
    <property type="evidence" value="ECO:0007669"/>
    <property type="project" value="InterPro"/>
</dbReference>
<dbReference type="SUPFAM" id="SSF57701">
    <property type="entry name" value="Zn2/Cys6 DNA-binding domain"/>
    <property type="match status" value="1"/>
</dbReference>
<evidence type="ECO:0000259" key="6">
    <source>
        <dbReference type="PROSITE" id="PS50048"/>
    </source>
</evidence>
<sequence length="619" mass="68501">MPEPPKPLQTRRSCDYCLGRKVRCDGTRPCQRCVARSGHCVYGTITRKPPSSTARRSRAEVALQRSQTLVTSMPPQTVEALTHRSHVVAQELTVLRGLRQVLLRVNRGTVLASADHHASALHWPLIPVISHQPAMLDQLVAADPERSLEAQVLRMLSRRTSLLATAPELATMEETLYHPLLVLRLTHAFVQMCYAANSARFFPRFLSRLSRNQVSPLLLNTMLAHAVPFCPDVAGNPKTLQARYYLERVRTLVLADSEHPTLHSLTDQCVCVQILLSHGDTATVHEVLGRILRNLVGAGFHQLDLPTVHPATVHAAPIPTGSPIHTTPTLYRTLVRQLFWVAFCGKTLANLMLSLVPDLEPDMISVFPPDSQSVHDALLPTGQDPCPALPFPHFDFTFGTAEGITLCTIGSQVARHRAQQRLGQSVTPATVAILNRQLLNWRQGLPISCQPTALLSVPAQTNSACPDQAAMRLASLHGTYTMLVLAVNSALLTTPATPTDLLVCDIDPQALMRNAAESMTQYVLPVYEHVDFRFHNRSAYSLYFGPITFYCSLAATSPARLRPYYHSTAQRYIKLFDRCAEHYPMAQMVYRTLQPLVQRIRASYPTASSTHSTSSESPG</sequence>
<dbReference type="InterPro" id="IPR050815">
    <property type="entry name" value="TF_fung"/>
</dbReference>
<keyword evidence="4" id="KW-0804">Transcription</keyword>
<dbReference type="PANTHER" id="PTHR47338">
    <property type="entry name" value="ZN(II)2CYS6 TRANSCRIPTION FACTOR (EUROFUNG)-RELATED"/>
    <property type="match status" value="1"/>
</dbReference>
<dbReference type="CDD" id="cd00067">
    <property type="entry name" value="GAL4"/>
    <property type="match status" value="1"/>
</dbReference>
<dbReference type="CDD" id="cd12148">
    <property type="entry name" value="fungal_TF_MHR"/>
    <property type="match status" value="1"/>
</dbReference>
<dbReference type="InterPro" id="IPR036864">
    <property type="entry name" value="Zn2-C6_fun-type_DNA-bd_sf"/>
</dbReference>
<dbReference type="OrthoDB" id="5563793at2759"/>
<proteinExistence type="predicted"/>
<evidence type="ECO:0000313" key="8">
    <source>
        <dbReference type="Proteomes" id="UP001151582"/>
    </source>
</evidence>
<comment type="caution">
    <text evidence="7">The sequence shown here is derived from an EMBL/GenBank/DDBJ whole genome shotgun (WGS) entry which is preliminary data.</text>
</comment>
<evidence type="ECO:0000256" key="2">
    <source>
        <dbReference type="ARBA" id="ARBA00022723"/>
    </source>
</evidence>
<gene>
    <name evidence="7" type="ORF">H4R34_000288</name>
</gene>
<feature type="domain" description="Zn(2)-C6 fungal-type" evidence="6">
    <location>
        <begin position="13"/>
        <end position="42"/>
    </location>
</feature>
<dbReference type="GO" id="GO:0000981">
    <property type="term" value="F:DNA-binding transcription factor activity, RNA polymerase II-specific"/>
    <property type="evidence" value="ECO:0007669"/>
    <property type="project" value="InterPro"/>
</dbReference>
<evidence type="ECO:0000313" key="7">
    <source>
        <dbReference type="EMBL" id="KAJ1985031.1"/>
    </source>
</evidence>
<evidence type="ECO:0000256" key="4">
    <source>
        <dbReference type="ARBA" id="ARBA00023163"/>
    </source>
</evidence>
<dbReference type="InterPro" id="IPR001138">
    <property type="entry name" value="Zn2Cys6_DnaBD"/>
</dbReference>
<dbReference type="AlphaFoldDB" id="A0A9W8EC10"/>
<evidence type="ECO:0000256" key="3">
    <source>
        <dbReference type="ARBA" id="ARBA00023015"/>
    </source>
</evidence>
<keyword evidence="8" id="KW-1185">Reference proteome</keyword>
<comment type="subcellular location">
    <subcellularLocation>
        <location evidence="1">Nucleus</location>
    </subcellularLocation>
</comment>
<keyword evidence="3" id="KW-0805">Transcription regulation</keyword>
<dbReference type="PANTHER" id="PTHR47338:SF5">
    <property type="entry name" value="ZN(II)2CYS6 TRANSCRIPTION FACTOR (EUROFUNG)"/>
    <property type="match status" value="1"/>
</dbReference>
<dbReference type="Pfam" id="PF00172">
    <property type="entry name" value="Zn_clus"/>
    <property type="match status" value="1"/>
</dbReference>
<organism evidence="7 8">
    <name type="scientific">Dimargaris verticillata</name>
    <dbReference type="NCBI Taxonomy" id="2761393"/>
    <lineage>
        <taxon>Eukaryota</taxon>
        <taxon>Fungi</taxon>
        <taxon>Fungi incertae sedis</taxon>
        <taxon>Zoopagomycota</taxon>
        <taxon>Kickxellomycotina</taxon>
        <taxon>Dimargaritomycetes</taxon>
        <taxon>Dimargaritales</taxon>
        <taxon>Dimargaritaceae</taxon>
        <taxon>Dimargaris</taxon>
    </lineage>
</organism>
<reference evidence="7" key="1">
    <citation type="submission" date="2022-07" db="EMBL/GenBank/DDBJ databases">
        <title>Phylogenomic reconstructions and comparative analyses of Kickxellomycotina fungi.</title>
        <authorList>
            <person name="Reynolds N.K."/>
            <person name="Stajich J.E."/>
            <person name="Barry K."/>
            <person name="Grigoriev I.V."/>
            <person name="Crous P."/>
            <person name="Smith M.E."/>
        </authorList>
    </citation>
    <scope>NUCLEOTIDE SEQUENCE</scope>
    <source>
        <strain evidence="7">RSA 567</strain>
    </source>
</reference>
<keyword evidence="5" id="KW-0539">Nucleus</keyword>